<organism evidence="3 4">
    <name type="scientific">Streblomastix strix</name>
    <dbReference type="NCBI Taxonomy" id="222440"/>
    <lineage>
        <taxon>Eukaryota</taxon>
        <taxon>Metamonada</taxon>
        <taxon>Preaxostyla</taxon>
        <taxon>Oxymonadida</taxon>
        <taxon>Streblomastigidae</taxon>
        <taxon>Streblomastix</taxon>
    </lineage>
</organism>
<evidence type="ECO:0000256" key="2">
    <source>
        <dbReference type="SAM" id="Phobius"/>
    </source>
</evidence>
<sequence length="420" mass="47908">AKDELTSFIAHELTQWRPDRSKTNESQGSDTQKSTQTEVLARKGIEYANNLIAMMRERVKLQFDAEIQVMLAESPFASSTSNTHDEDYETKMKYLCKRILDNDMKAAKREDPEDFFIKNEKRRHDTEDIKPVQSQKSIRGEDWKHLQKMVIDLEQADRDEGWDEPFQGFPKRLCELHRQQGTRSGRMNNSQQGQMTHDRTRQSPGKQMAEILSKKMAVQASVFKPLGYSDRLFIFRDMGKFRYMGSDWKIVTSKGRTRLEQGDQFADARIGLLEAQQALLVAMENELGGHNNIELIAYAYAMLCVCKLGSAADRTCNCTKGAKRSCGRPQKGRLVAFSISTGAVRVPIVLNPVFIVAIAFVPTILAIPTVLAIRDTVNTVCCELVQLRKRSSSRKRISGKRTRRKRQESLQFHIIPLEGQ</sequence>
<gene>
    <name evidence="3" type="ORF">EZS28_033211</name>
</gene>
<dbReference type="AlphaFoldDB" id="A0A5J4UMF5"/>
<feature type="region of interest" description="Disordered" evidence="1">
    <location>
        <begin position="1"/>
        <end position="37"/>
    </location>
</feature>
<feature type="non-terminal residue" evidence="3">
    <location>
        <position position="1"/>
    </location>
</feature>
<proteinExistence type="predicted"/>
<reference evidence="3 4" key="1">
    <citation type="submission" date="2019-03" db="EMBL/GenBank/DDBJ databases">
        <title>Single cell metagenomics reveals metabolic interactions within the superorganism composed of flagellate Streblomastix strix and complex community of Bacteroidetes bacteria on its surface.</title>
        <authorList>
            <person name="Treitli S.C."/>
            <person name="Kolisko M."/>
            <person name="Husnik F."/>
            <person name="Keeling P."/>
            <person name="Hampl V."/>
        </authorList>
    </citation>
    <scope>NUCLEOTIDE SEQUENCE [LARGE SCALE GENOMIC DNA]</scope>
    <source>
        <strain evidence="3">ST1C</strain>
    </source>
</reference>
<feature type="transmembrane region" description="Helical" evidence="2">
    <location>
        <begin position="348"/>
        <end position="367"/>
    </location>
</feature>
<keyword evidence="2" id="KW-0812">Transmembrane</keyword>
<keyword evidence="2" id="KW-1133">Transmembrane helix</keyword>
<feature type="compositionally biased region" description="Polar residues" evidence="1">
    <location>
        <begin position="181"/>
        <end position="195"/>
    </location>
</feature>
<evidence type="ECO:0000313" key="3">
    <source>
        <dbReference type="EMBL" id="KAA6371262.1"/>
    </source>
</evidence>
<dbReference type="Proteomes" id="UP000324800">
    <property type="component" value="Unassembled WGS sequence"/>
</dbReference>
<dbReference type="EMBL" id="SNRW01014635">
    <property type="protein sequence ID" value="KAA6371262.1"/>
    <property type="molecule type" value="Genomic_DNA"/>
</dbReference>
<keyword evidence="2" id="KW-0472">Membrane</keyword>
<name>A0A5J4UMF5_9EUKA</name>
<evidence type="ECO:0000313" key="4">
    <source>
        <dbReference type="Proteomes" id="UP000324800"/>
    </source>
</evidence>
<feature type="compositionally biased region" description="Polar residues" evidence="1">
    <location>
        <begin position="24"/>
        <end position="37"/>
    </location>
</feature>
<feature type="region of interest" description="Disordered" evidence="1">
    <location>
        <begin position="181"/>
        <end position="203"/>
    </location>
</feature>
<accession>A0A5J4UMF5</accession>
<protein>
    <submittedName>
        <fullName evidence="3">Uncharacterized protein</fullName>
    </submittedName>
</protein>
<comment type="caution">
    <text evidence="3">The sequence shown here is derived from an EMBL/GenBank/DDBJ whole genome shotgun (WGS) entry which is preliminary data.</text>
</comment>
<evidence type="ECO:0000256" key="1">
    <source>
        <dbReference type="SAM" id="MobiDB-lite"/>
    </source>
</evidence>